<reference evidence="1 2" key="1">
    <citation type="submission" date="2017-08" db="EMBL/GenBank/DDBJ databases">
        <title>Harnessing the power of phylogenomics to disentangle the directionality and signatures of interkingdom host jumping in the parasitic fungal genus Tolypocladium.</title>
        <authorList>
            <person name="Quandt C.A."/>
            <person name="Patterson W."/>
            <person name="Spatafora J.W."/>
        </authorList>
    </citation>
    <scope>NUCLEOTIDE SEQUENCE [LARGE SCALE GENOMIC DNA]</scope>
    <source>
        <strain evidence="1 2">CBS 113982</strain>
    </source>
</reference>
<dbReference type="EMBL" id="NRSZ01000306">
    <property type="protein sequence ID" value="PNY28097.1"/>
    <property type="molecule type" value="Genomic_DNA"/>
</dbReference>
<sequence>MSQPLYRRLGHALRSPSELLLRTHTSKPRRRETKVSSDQLTRNRSVIIFFNPGFLGFVVADLPRPLNGAPSHVFSTRGLGFLRRFLRDVIVPQQIRTRTRTRRRQSEPRFFEAPFHLLV</sequence>
<comment type="caution">
    <text evidence="1">The sequence shown here is derived from an EMBL/GenBank/DDBJ whole genome shotgun (WGS) entry which is preliminary data.</text>
</comment>
<gene>
    <name evidence="1" type="ORF">TCAP_01981</name>
</gene>
<accession>A0A2K3QKM8</accession>
<dbReference type="Proteomes" id="UP000236621">
    <property type="component" value="Unassembled WGS sequence"/>
</dbReference>
<evidence type="ECO:0000313" key="1">
    <source>
        <dbReference type="EMBL" id="PNY28097.1"/>
    </source>
</evidence>
<name>A0A2K3QKM8_9HYPO</name>
<proteinExistence type="predicted"/>
<keyword evidence="2" id="KW-1185">Reference proteome</keyword>
<protein>
    <submittedName>
        <fullName evidence="1">Uncharacterized protein</fullName>
    </submittedName>
</protein>
<dbReference type="AlphaFoldDB" id="A0A2K3QKM8"/>
<organism evidence="1 2">
    <name type="scientific">Tolypocladium capitatum</name>
    <dbReference type="NCBI Taxonomy" id="45235"/>
    <lineage>
        <taxon>Eukaryota</taxon>
        <taxon>Fungi</taxon>
        <taxon>Dikarya</taxon>
        <taxon>Ascomycota</taxon>
        <taxon>Pezizomycotina</taxon>
        <taxon>Sordariomycetes</taxon>
        <taxon>Hypocreomycetidae</taxon>
        <taxon>Hypocreales</taxon>
        <taxon>Ophiocordycipitaceae</taxon>
        <taxon>Tolypocladium</taxon>
    </lineage>
</organism>
<evidence type="ECO:0000313" key="2">
    <source>
        <dbReference type="Proteomes" id="UP000236621"/>
    </source>
</evidence>